<evidence type="ECO:0000313" key="2">
    <source>
        <dbReference type="EMBL" id="NKY19955.1"/>
    </source>
</evidence>
<feature type="region of interest" description="Disordered" evidence="1">
    <location>
        <begin position="80"/>
        <end position="167"/>
    </location>
</feature>
<sequence length="202" mass="22038">MDVRFARASDEAFRSYCLALMWSVSNRTDGVLLPDDLNLIPGFRRGTPSELVAAGLWTPQSQGWLITDYENTQTTRAQLEAADRARVHEREKKRRQREAKRQAEAADLPTSTDPVVPGDIPRDVPTDNTGQDRTGQAFTKATSSERSLASVPDPEPGVSTTDTSLPAEGSICPVCHWPVYPGNAGDHTGGCPRTINRRPPAA</sequence>
<feature type="compositionally biased region" description="Polar residues" evidence="1">
    <location>
        <begin position="126"/>
        <end position="147"/>
    </location>
</feature>
<proteinExistence type="predicted"/>
<protein>
    <submittedName>
        <fullName evidence="2">Uncharacterized protein</fullName>
    </submittedName>
</protein>
<feature type="compositionally biased region" description="Basic and acidic residues" evidence="1">
    <location>
        <begin position="81"/>
        <end position="90"/>
    </location>
</feature>
<organism evidence="2 3">
    <name type="scientific">Tsukamurella spumae</name>
    <dbReference type="NCBI Taxonomy" id="44753"/>
    <lineage>
        <taxon>Bacteria</taxon>
        <taxon>Bacillati</taxon>
        <taxon>Actinomycetota</taxon>
        <taxon>Actinomycetes</taxon>
        <taxon>Mycobacteriales</taxon>
        <taxon>Tsukamurellaceae</taxon>
        <taxon>Tsukamurella</taxon>
    </lineage>
</organism>
<comment type="caution">
    <text evidence="2">The sequence shown here is derived from an EMBL/GenBank/DDBJ whole genome shotgun (WGS) entry which is preliminary data.</text>
</comment>
<name>A0A846X5S7_9ACTN</name>
<keyword evidence="3" id="KW-1185">Reference proteome</keyword>
<reference evidence="2 3" key="1">
    <citation type="submission" date="2020-04" db="EMBL/GenBank/DDBJ databases">
        <title>MicrobeNet Type strains.</title>
        <authorList>
            <person name="Nicholson A.C."/>
        </authorList>
    </citation>
    <scope>NUCLEOTIDE SEQUENCE [LARGE SCALE GENOMIC DNA]</scope>
    <source>
        <strain evidence="2 3">DSM 44113</strain>
    </source>
</reference>
<dbReference type="RefSeq" id="WP_168546932.1">
    <property type="nucleotide sequence ID" value="NZ_BAAAKS010000018.1"/>
</dbReference>
<evidence type="ECO:0000256" key="1">
    <source>
        <dbReference type="SAM" id="MobiDB-lite"/>
    </source>
</evidence>
<dbReference type="EMBL" id="JAAXOQ010000024">
    <property type="protein sequence ID" value="NKY19955.1"/>
    <property type="molecule type" value="Genomic_DNA"/>
</dbReference>
<dbReference type="AlphaFoldDB" id="A0A846X5S7"/>
<accession>A0A846X5S7</accession>
<evidence type="ECO:0000313" key="3">
    <source>
        <dbReference type="Proteomes" id="UP000582646"/>
    </source>
</evidence>
<dbReference type="Proteomes" id="UP000582646">
    <property type="component" value="Unassembled WGS sequence"/>
</dbReference>
<gene>
    <name evidence="2" type="ORF">HF999_16455</name>
</gene>